<dbReference type="GO" id="GO:0005886">
    <property type="term" value="C:plasma membrane"/>
    <property type="evidence" value="ECO:0007669"/>
    <property type="project" value="UniProtKB-SubCell"/>
</dbReference>
<keyword evidence="2" id="KW-1003">Cell membrane</keyword>
<comment type="subcellular location">
    <subcellularLocation>
        <location evidence="1">Cell membrane</location>
        <topology evidence="1">Multi-pass membrane protein</topology>
    </subcellularLocation>
</comment>
<dbReference type="Pfam" id="PF03706">
    <property type="entry name" value="LPG_synthase_TM"/>
    <property type="match status" value="1"/>
</dbReference>
<feature type="transmembrane region" description="Helical" evidence="6">
    <location>
        <begin position="300"/>
        <end position="324"/>
    </location>
</feature>
<feature type="transmembrane region" description="Helical" evidence="6">
    <location>
        <begin position="61"/>
        <end position="79"/>
    </location>
</feature>
<dbReference type="EMBL" id="CP064782">
    <property type="protein sequence ID" value="QWT49537.1"/>
    <property type="molecule type" value="Genomic_DNA"/>
</dbReference>
<name>A0A975SND6_9RHOO</name>
<proteinExistence type="predicted"/>
<keyword evidence="4 6" id="KW-1133">Transmembrane helix</keyword>
<keyword evidence="3 6" id="KW-0812">Transmembrane</keyword>
<dbReference type="KEGG" id="aiq:Azoinq_02685"/>
<dbReference type="RefSeq" id="WP_216126679.1">
    <property type="nucleotide sequence ID" value="NZ_CP064782.1"/>
</dbReference>
<dbReference type="AlphaFoldDB" id="A0A975SND6"/>
<reference evidence="7" key="1">
    <citation type="submission" date="2020-11" db="EMBL/GenBank/DDBJ databases">
        <title>Azospira inquinata sp. nov.</title>
        <authorList>
            <person name="Moe W.M."/>
            <person name="Mikes M.C."/>
        </authorList>
    </citation>
    <scope>NUCLEOTIDE SEQUENCE</scope>
    <source>
        <strain evidence="7">Azo-3</strain>
    </source>
</reference>
<evidence type="ECO:0000313" key="8">
    <source>
        <dbReference type="Proteomes" id="UP000683428"/>
    </source>
</evidence>
<evidence type="ECO:0000256" key="1">
    <source>
        <dbReference type="ARBA" id="ARBA00004651"/>
    </source>
</evidence>
<gene>
    <name evidence="7" type="ORF">Azoinq_02685</name>
</gene>
<evidence type="ECO:0000256" key="3">
    <source>
        <dbReference type="ARBA" id="ARBA00022692"/>
    </source>
</evidence>
<evidence type="ECO:0000256" key="5">
    <source>
        <dbReference type="ARBA" id="ARBA00023136"/>
    </source>
</evidence>
<feature type="transmembrane region" description="Helical" evidence="6">
    <location>
        <begin position="203"/>
        <end position="221"/>
    </location>
</feature>
<feature type="transmembrane region" description="Helical" evidence="6">
    <location>
        <begin position="30"/>
        <end position="49"/>
    </location>
</feature>
<feature type="transmembrane region" description="Helical" evidence="6">
    <location>
        <begin position="227"/>
        <end position="249"/>
    </location>
</feature>
<evidence type="ECO:0000313" key="7">
    <source>
        <dbReference type="EMBL" id="QWT49537.1"/>
    </source>
</evidence>
<dbReference type="PANTHER" id="PTHR39087">
    <property type="entry name" value="UPF0104 MEMBRANE PROTEIN MJ1595"/>
    <property type="match status" value="1"/>
</dbReference>
<keyword evidence="8" id="KW-1185">Reference proteome</keyword>
<evidence type="ECO:0000256" key="6">
    <source>
        <dbReference type="SAM" id="Phobius"/>
    </source>
</evidence>
<feature type="transmembrane region" description="Helical" evidence="6">
    <location>
        <begin position="168"/>
        <end position="191"/>
    </location>
</feature>
<protein>
    <submittedName>
        <fullName evidence="7">Flippase-like domain-containing protein</fullName>
    </submittedName>
</protein>
<sequence length="338" mass="36255">MSAPELQPSRDPGESRDSVAGFLSPRTLRLSLITVILAVLGYLALSVWAGWDAIAAALNRIGPGVALGLLALSLVNYSLRFVRWQHYLHLLGGAPAWRPSLRIYFAGFALTTSPGKLGELLRGALLKPYGIGLLASTAAFFSERCADLMGILILSSLGFWHYPAGASLLLAIVAGVGVLLFAVQYPGWIALVERWSEGRRGRIFVLLGHLCQLVLSFRRCFAWPTLALALVLGVAAWGAEALAFHWLLVRLDCQVSLPMAVFIYSFAMLIGGLSFLPGGLGGSEAVMIGLLVWQGVAHPLAVTVTLITRLATLWFAVVLGIVALGRQQREIRLSGASS</sequence>
<accession>A0A975SND6</accession>
<keyword evidence="5 6" id="KW-0472">Membrane</keyword>
<evidence type="ECO:0000256" key="4">
    <source>
        <dbReference type="ARBA" id="ARBA00022989"/>
    </source>
</evidence>
<dbReference type="InterPro" id="IPR022791">
    <property type="entry name" value="L-PG_synthase/AglD"/>
</dbReference>
<feature type="transmembrane region" description="Helical" evidence="6">
    <location>
        <begin position="261"/>
        <end position="280"/>
    </location>
</feature>
<dbReference type="Proteomes" id="UP000683428">
    <property type="component" value="Chromosome"/>
</dbReference>
<evidence type="ECO:0000256" key="2">
    <source>
        <dbReference type="ARBA" id="ARBA00022475"/>
    </source>
</evidence>
<organism evidence="7 8">
    <name type="scientific">Azospira inquinata</name>
    <dbReference type="NCBI Taxonomy" id="2785627"/>
    <lineage>
        <taxon>Bacteria</taxon>
        <taxon>Pseudomonadati</taxon>
        <taxon>Pseudomonadota</taxon>
        <taxon>Betaproteobacteria</taxon>
        <taxon>Rhodocyclales</taxon>
        <taxon>Rhodocyclaceae</taxon>
        <taxon>Azospira</taxon>
    </lineage>
</organism>
<dbReference type="NCBIfam" id="TIGR00374">
    <property type="entry name" value="flippase-like domain"/>
    <property type="match status" value="1"/>
</dbReference>
<dbReference type="PANTHER" id="PTHR39087:SF2">
    <property type="entry name" value="UPF0104 MEMBRANE PROTEIN MJ1595"/>
    <property type="match status" value="1"/>
</dbReference>